<dbReference type="OrthoDB" id="1002184at2"/>
<protein>
    <submittedName>
        <fullName evidence="1">Uncharacterized protein</fullName>
    </submittedName>
</protein>
<evidence type="ECO:0000313" key="2">
    <source>
        <dbReference type="Proteomes" id="UP000183253"/>
    </source>
</evidence>
<name>A0A1H4D4F4_9BACT</name>
<proteinExistence type="predicted"/>
<dbReference type="Proteomes" id="UP000183253">
    <property type="component" value="Unassembled WGS sequence"/>
</dbReference>
<gene>
    <name evidence="1" type="ORF">SAMN05444145_105140</name>
</gene>
<accession>A0A1H4D4F4</accession>
<dbReference type="AlphaFoldDB" id="A0A1H4D4F4"/>
<reference evidence="1 2" key="1">
    <citation type="submission" date="2016-10" db="EMBL/GenBank/DDBJ databases">
        <authorList>
            <person name="de Groot N.N."/>
        </authorList>
    </citation>
    <scope>NUCLEOTIDE SEQUENCE [LARGE SCALE GENOMIC DNA]</scope>
    <source>
        <strain evidence="1 2">DSM 25383</strain>
    </source>
</reference>
<dbReference type="EMBL" id="FNRI01000005">
    <property type="protein sequence ID" value="SEA67507.1"/>
    <property type="molecule type" value="Genomic_DNA"/>
</dbReference>
<sequence length="129" mass="15648">MSRDNYNPYRIVGAKKIDVWFYEEGDMRRTHRIAYELVILPLYGVCENSFLDYRHQSDELLELFIQPPYIEVPLWLMVMTVKKMPVHEANRFFELLRTKMDRIFRKTSYPLTANQLFRLLVEALAEFMY</sequence>
<organism evidence="1 2">
    <name type="scientific">Alistipes timonensis JC136</name>
    <dbReference type="NCBI Taxonomy" id="1033731"/>
    <lineage>
        <taxon>Bacteria</taxon>
        <taxon>Pseudomonadati</taxon>
        <taxon>Bacteroidota</taxon>
        <taxon>Bacteroidia</taxon>
        <taxon>Bacteroidales</taxon>
        <taxon>Rikenellaceae</taxon>
        <taxon>Alistipes</taxon>
    </lineage>
</organism>
<keyword evidence="2" id="KW-1185">Reference proteome</keyword>
<evidence type="ECO:0000313" key="1">
    <source>
        <dbReference type="EMBL" id="SEA67507.1"/>
    </source>
</evidence>